<dbReference type="OrthoDB" id="3350036at2"/>
<reference evidence="3" key="1">
    <citation type="submission" date="2016-06" db="EMBL/GenBank/DDBJ databases">
        <authorList>
            <person name="Varghese N."/>
            <person name="Submissions Spin"/>
        </authorList>
    </citation>
    <scope>NUCLEOTIDE SEQUENCE [LARGE SCALE GENOMIC DNA]</scope>
    <source>
        <strain evidence="3">DSM 44875</strain>
    </source>
</reference>
<dbReference type="Pfam" id="PF00296">
    <property type="entry name" value="Bac_luciferase"/>
    <property type="match status" value="1"/>
</dbReference>
<dbReference type="AlphaFoldDB" id="A0A1C4U4I7"/>
<dbReference type="SUPFAM" id="SSF51679">
    <property type="entry name" value="Bacterial luciferase-like"/>
    <property type="match status" value="1"/>
</dbReference>
<name>A0A1C4U4I7_9ACTN</name>
<sequence length="309" mass="31558">MIVLNVARPAGEADPVELAGAALAAGLDGVALADSPRLFPDCLVETERVLSATPARLAGPCVLSLGLRHPATVAGAVRTLEAHHPGRVLTVVGRGESSVRNEGLAPPSLRAYEAALDVLRELVPASALLLGAASGPRTIAATTARLGGVLIDAGADPTIVGKAVALARSARADVPVWMFVRAVVTDDETDADAAAATVLGSCAARLVRAPDWFDVPATLRSGVAAVAEAHDYRRHGTADARGAGDVPAEADRFVRERFVVTGDRRAVAERFAAFSAAGVDGVVLAGAVGGVLDRLDELSRAVRDGLTKG</sequence>
<organism evidence="2 3">
    <name type="scientific">Micromonospora coriariae</name>
    <dbReference type="NCBI Taxonomy" id="285665"/>
    <lineage>
        <taxon>Bacteria</taxon>
        <taxon>Bacillati</taxon>
        <taxon>Actinomycetota</taxon>
        <taxon>Actinomycetes</taxon>
        <taxon>Micromonosporales</taxon>
        <taxon>Micromonosporaceae</taxon>
        <taxon>Micromonospora</taxon>
    </lineage>
</organism>
<evidence type="ECO:0000313" key="3">
    <source>
        <dbReference type="Proteomes" id="UP000198243"/>
    </source>
</evidence>
<keyword evidence="3" id="KW-1185">Reference proteome</keyword>
<dbReference type="RefSeq" id="WP_089016422.1">
    <property type="nucleotide sequence ID" value="NZ_LT607412.1"/>
</dbReference>
<protein>
    <submittedName>
        <fullName evidence="2">Flavin-dependent oxidoreductase, luciferase family (Includes alkanesulfonate monooxygenase SsuD and methylene tetrahydromethanopterin reductase)</fullName>
    </submittedName>
</protein>
<dbReference type="Gene3D" id="3.20.20.30">
    <property type="entry name" value="Luciferase-like domain"/>
    <property type="match status" value="2"/>
</dbReference>
<accession>A0A1C4U4I7</accession>
<dbReference type="InterPro" id="IPR036661">
    <property type="entry name" value="Luciferase-like_sf"/>
</dbReference>
<keyword evidence="2" id="KW-0560">Oxidoreductase</keyword>
<dbReference type="InterPro" id="IPR011251">
    <property type="entry name" value="Luciferase-like_dom"/>
</dbReference>
<evidence type="ECO:0000313" key="2">
    <source>
        <dbReference type="EMBL" id="SCE66591.1"/>
    </source>
</evidence>
<feature type="domain" description="Luciferase-like" evidence="1">
    <location>
        <begin position="15"/>
        <end position="123"/>
    </location>
</feature>
<gene>
    <name evidence="2" type="ORF">GA0070607_0137</name>
</gene>
<dbReference type="GO" id="GO:0004497">
    <property type="term" value="F:monooxygenase activity"/>
    <property type="evidence" value="ECO:0007669"/>
    <property type="project" value="UniProtKB-KW"/>
</dbReference>
<dbReference type="EMBL" id="LT607412">
    <property type="protein sequence ID" value="SCE66591.1"/>
    <property type="molecule type" value="Genomic_DNA"/>
</dbReference>
<dbReference type="Proteomes" id="UP000198243">
    <property type="component" value="Chromosome I"/>
</dbReference>
<dbReference type="GO" id="GO:0016705">
    <property type="term" value="F:oxidoreductase activity, acting on paired donors, with incorporation or reduction of molecular oxygen"/>
    <property type="evidence" value="ECO:0007669"/>
    <property type="project" value="InterPro"/>
</dbReference>
<keyword evidence="2" id="KW-0503">Monooxygenase</keyword>
<evidence type="ECO:0000259" key="1">
    <source>
        <dbReference type="Pfam" id="PF00296"/>
    </source>
</evidence>
<proteinExistence type="predicted"/>